<name>A0ABR3M7W2_9TELE</name>
<evidence type="ECO:0000313" key="1">
    <source>
        <dbReference type="EMBL" id="KAL1259947.1"/>
    </source>
</evidence>
<accession>A0ABR3M7W2</accession>
<dbReference type="EMBL" id="JAYMGO010000016">
    <property type="protein sequence ID" value="KAL1259947.1"/>
    <property type="molecule type" value="Genomic_DNA"/>
</dbReference>
<sequence>MFELQCLQSASSQHLSDIRQSSLLSCRSIRPLELNYPAAPAQVSPPKRSAKQRYRMPIVVASVIARSA</sequence>
<keyword evidence="2" id="KW-1185">Reference proteome</keyword>
<organism evidence="1 2">
    <name type="scientific">Cirrhinus molitorella</name>
    <name type="common">mud carp</name>
    <dbReference type="NCBI Taxonomy" id="172907"/>
    <lineage>
        <taxon>Eukaryota</taxon>
        <taxon>Metazoa</taxon>
        <taxon>Chordata</taxon>
        <taxon>Craniata</taxon>
        <taxon>Vertebrata</taxon>
        <taxon>Euteleostomi</taxon>
        <taxon>Actinopterygii</taxon>
        <taxon>Neopterygii</taxon>
        <taxon>Teleostei</taxon>
        <taxon>Ostariophysi</taxon>
        <taxon>Cypriniformes</taxon>
        <taxon>Cyprinidae</taxon>
        <taxon>Labeoninae</taxon>
        <taxon>Labeonini</taxon>
        <taxon>Cirrhinus</taxon>
    </lineage>
</organism>
<reference evidence="1 2" key="1">
    <citation type="submission" date="2023-09" db="EMBL/GenBank/DDBJ databases">
        <authorList>
            <person name="Wang M."/>
        </authorList>
    </citation>
    <scope>NUCLEOTIDE SEQUENCE [LARGE SCALE GENOMIC DNA]</scope>
    <source>
        <strain evidence="1">GT-2023</strain>
        <tissue evidence="1">Liver</tissue>
    </source>
</reference>
<evidence type="ECO:0000313" key="2">
    <source>
        <dbReference type="Proteomes" id="UP001558613"/>
    </source>
</evidence>
<dbReference type="Proteomes" id="UP001558613">
    <property type="component" value="Unassembled WGS sequence"/>
</dbReference>
<proteinExistence type="predicted"/>
<comment type="caution">
    <text evidence="1">The sequence shown here is derived from an EMBL/GenBank/DDBJ whole genome shotgun (WGS) entry which is preliminary data.</text>
</comment>
<protein>
    <submittedName>
        <fullName evidence="1">Uncharacterized protein</fullName>
    </submittedName>
</protein>
<gene>
    <name evidence="1" type="ORF">QQF64_010524</name>
</gene>